<protein>
    <submittedName>
        <fullName evidence="1">Uncharacterized protein</fullName>
    </submittedName>
</protein>
<organism evidence="1 2">
    <name type="scientific">Datura stramonium</name>
    <name type="common">Jimsonweed</name>
    <name type="synonym">Common thornapple</name>
    <dbReference type="NCBI Taxonomy" id="4076"/>
    <lineage>
        <taxon>Eukaryota</taxon>
        <taxon>Viridiplantae</taxon>
        <taxon>Streptophyta</taxon>
        <taxon>Embryophyta</taxon>
        <taxon>Tracheophyta</taxon>
        <taxon>Spermatophyta</taxon>
        <taxon>Magnoliopsida</taxon>
        <taxon>eudicotyledons</taxon>
        <taxon>Gunneridae</taxon>
        <taxon>Pentapetalae</taxon>
        <taxon>asterids</taxon>
        <taxon>lamiids</taxon>
        <taxon>Solanales</taxon>
        <taxon>Solanaceae</taxon>
        <taxon>Solanoideae</taxon>
        <taxon>Datureae</taxon>
        <taxon>Datura</taxon>
    </lineage>
</organism>
<proteinExistence type="predicted"/>
<name>A0ABS8S650_DATST</name>
<reference evidence="1 2" key="1">
    <citation type="journal article" date="2021" name="BMC Genomics">
        <title>Datura genome reveals duplications of psychoactive alkaloid biosynthetic genes and high mutation rate following tissue culture.</title>
        <authorList>
            <person name="Rajewski A."/>
            <person name="Carter-House D."/>
            <person name="Stajich J."/>
            <person name="Litt A."/>
        </authorList>
    </citation>
    <scope>NUCLEOTIDE SEQUENCE [LARGE SCALE GENOMIC DNA]</scope>
    <source>
        <strain evidence="1">AR-01</strain>
    </source>
</reference>
<dbReference type="Proteomes" id="UP000823775">
    <property type="component" value="Unassembled WGS sequence"/>
</dbReference>
<evidence type="ECO:0000313" key="1">
    <source>
        <dbReference type="EMBL" id="MCD7453354.1"/>
    </source>
</evidence>
<accession>A0ABS8S650</accession>
<sequence>MGHYREFYFWVFFQEKGLLSFLDGASKIPTDEIDKEAWIASNTMVIGWMIWTHLLLSSYKKKSNISFLWVVRCHPTAALAACLPLRLIHTQVSPTNPSSAMGVGASSILHFGALSRNPIQQHHAICHKLGHALTGCQSDLLGSLVRPKALETEVI</sequence>
<keyword evidence="2" id="KW-1185">Reference proteome</keyword>
<dbReference type="EMBL" id="JACEIK010000249">
    <property type="protein sequence ID" value="MCD7453354.1"/>
    <property type="molecule type" value="Genomic_DNA"/>
</dbReference>
<gene>
    <name evidence="1" type="ORF">HAX54_020652</name>
</gene>
<evidence type="ECO:0000313" key="2">
    <source>
        <dbReference type="Proteomes" id="UP000823775"/>
    </source>
</evidence>
<comment type="caution">
    <text evidence="1">The sequence shown here is derived from an EMBL/GenBank/DDBJ whole genome shotgun (WGS) entry which is preliminary data.</text>
</comment>